<comment type="similarity">
    <text evidence="1">Belongs to the membrane fusion protein (MFP) (TC 8.A.1) family.</text>
</comment>
<dbReference type="InterPro" id="IPR058792">
    <property type="entry name" value="Beta-barrel_RND_2"/>
</dbReference>
<accession>A0A4U6CUR9</accession>
<dbReference type="Proteomes" id="UP000304900">
    <property type="component" value="Unassembled WGS sequence"/>
</dbReference>
<dbReference type="Gene3D" id="2.40.30.170">
    <property type="match status" value="1"/>
</dbReference>
<evidence type="ECO:0000259" key="3">
    <source>
        <dbReference type="Pfam" id="PF25954"/>
    </source>
</evidence>
<dbReference type="PANTHER" id="PTHR30469:SF37">
    <property type="entry name" value="RAGD PROTEIN"/>
    <property type="match status" value="1"/>
</dbReference>
<dbReference type="Gene3D" id="2.40.50.100">
    <property type="match status" value="1"/>
</dbReference>
<dbReference type="Pfam" id="PF25917">
    <property type="entry name" value="BSH_RND"/>
    <property type="match status" value="1"/>
</dbReference>
<name>A0A4U6CUR9_9BACT</name>
<protein>
    <submittedName>
        <fullName evidence="4">Efflux RND transporter periplasmic adaptor subunit</fullName>
    </submittedName>
</protein>
<feature type="domain" description="Multidrug resistance protein MdtA-like barrel-sandwich hybrid" evidence="2">
    <location>
        <begin position="79"/>
        <end position="213"/>
    </location>
</feature>
<evidence type="ECO:0000256" key="1">
    <source>
        <dbReference type="ARBA" id="ARBA00009477"/>
    </source>
</evidence>
<evidence type="ECO:0000313" key="4">
    <source>
        <dbReference type="EMBL" id="TKT88016.1"/>
    </source>
</evidence>
<dbReference type="PROSITE" id="PS51257">
    <property type="entry name" value="PROKAR_LIPOPROTEIN"/>
    <property type="match status" value="1"/>
</dbReference>
<dbReference type="NCBIfam" id="TIGR01730">
    <property type="entry name" value="RND_mfp"/>
    <property type="match status" value="1"/>
</dbReference>
<organism evidence="4 5">
    <name type="scientific">Dyadobacter frigoris</name>
    <dbReference type="NCBI Taxonomy" id="2576211"/>
    <lineage>
        <taxon>Bacteria</taxon>
        <taxon>Pseudomonadati</taxon>
        <taxon>Bacteroidota</taxon>
        <taxon>Cytophagia</taxon>
        <taxon>Cytophagales</taxon>
        <taxon>Spirosomataceae</taxon>
        <taxon>Dyadobacter</taxon>
    </lineage>
</organism>
<dbReference type="GO" id="GO:0015562">
    <property type="term" value="F:efflux transmembrane transporter activity"/>
    <property type="evidence" value="ECO:0007669"/>
    <property type="project" value="TreeGrafter"/>
</dbReference>
<dbReference type="Gene3D" id="1.10.287.470">
    <property type="entry name" value="Helix hairpin bin"/>
    <property type="match status" value="1"/>
</dbReference>
<sequence>MTMKAKTLASKTTNDMIRIFFCSSVCMLLFYACNSKEESGAKTADTKPDGKDSVAIYIAKSDSVEKKITLPSELLPYERVEIRSKIQGYLKKINVDIGSRVRKGQLLALIDAPEIASRLSEVTEKIQSAKAKYLASKDNFERIYSASQTDGVIAASELDKVKNLFMADSADYKAAIFTAATYKQMGNYLAITAPFNGVVTRRNAHEGTFVGNPGELPLLEIEDNSRLRLRVAVPEVYTGTSLKKQSIKFTTKAMPEKVFDAKLVRKSENIDNATRSEIWEFEVLNPDKLLKAGMYADARLVVQRSQPGVTLPSSAIVTTLEKKFAIKIKQGKTEWIDINQGLNLGDKIEVFGNIMPGDTLVLKANEELKADVSVIAKPVKN</sequence>
<keyword evidence="5" id="KW-1185">Reference proteome</keyword>
<evidence type="ECO:0000259" key="2">
    <source>
        <dbReference type="Pfam" id="PF25917"/>
    </source>
</evidence>
<gene>
    <name evidence="4" type="ORF">FDK13_28360</name>
</gene>
<dbReference type="InterPro" id="IPR058625">
    <property type="entry name" value="MdtA-like_BSH"/>
</dbReference>
<dbReference type="OrthoDB" id="9806939at2"/>
<dbReference type="Gene3D" id="2.40.420.20">
    <property type="match status" value="1"/>
</dbReference>
<evidence type="ECO:0000313" key="5">
    <source>
        <dbReference type="Proteomes" id="UP000304900"/>
    </source>
</evidence>
<reference evidence="4 5" key="1">
    <citation type="submission" date="2019-05" db="EMBL/GenBank/DDBJ databases">
        <title>Dyadobacter AR-3-8 sp. nov., isolated from arctic soil.</title>
        <authorList>
            <person name="Chaudhary D.K."/>
        </authorList>
    </citation>
    <scope>NUCLEOTIDE SEQUENCE [LARGE SCALE GENOMIC DNA]</scope>
    <source>
        <strain evidence="4 5">AR-3-8</strain>
    </source>
</reference>
<dbReference type="AlphaFoldDB" id="A0A4U6CUR9"/>
<dbReference type="InterPro" id="IPR006143">
    <property type="entry name" value="RND_pump_MFP"/>
</dbReference>
<feature type="domain" description="CusB-like beta-barrel" evidence="3">
    <location>
        <begin position="229"/>
        <end position="301"/>
    </location>
</feature>
<comment type="caution">
    <text evidence="4">The sequence shown here is derived from an EMBL/GenBank/DDBJ whole genome shotgun (WGS) entry which is preliminary data.</text>
</comment>
<dbReference type="PANTHER" id="PTHR30469">
    <property type="entry name" value="MULTIDRUG RESISTANCE PROTEIN MDTA"/>
    <property type="match status" value="1"/>
</dbReference>
<dbReference type="Pfam" id="PF25954">
    <property type="entry name" value="Beta-barrel_RND_2"/>
    <property type="match status" value="1"/>
</dbReference>
<dbReference type="SUPFAM" id="SSF111369">
    <property type="entry name" value="HlyD-like secretion proteins"/>
    <property type="match status" value="1"/>
</dbReference>
<dbReference type="GO" id="GO:1990281">
    <property type="term" value="C:efflux pump complex"/>
    <property type="evidence" value="ECO:0007669"/>
    <property type="project" value="TreeGrafter"/>
</dbReference>
<proteinExistence type="inferred from homology"/>
<dbReference type="EMBL" id="SZVO01000017">
    <property type="protein sequence ID" value="TKT88016.1"/>
    <property type="molecule type" value="Genomic_DNA"/>
</dbReference>